<evidence type="ECO:0000259" key="4">
    <source>
        <dbReference type="PROSITE" id="PS50853"/>
    </source>
</evidence>
<accession>A0ABS9VSE1</accession>
<keyword evidence="3" id="KW-0175">Coiled coil</keyword>
<comment type="caution">
    <text evidence="5">The sequence shown here is derived from an EMBL/GenBank/DDBJ whole genome shotgun (WGS) entry which is preliminary data.</text>
</comment>
<feature type="domain" description="Fibronectin type-III" evidence="4">
    <location>
        <begin position="514"/>
        <end position="612"/>
    </location>
</feature>
<reference evidence="5 6" key="2">
    <citation type="journal article" date="2021" name="Syst. Appl. Microbiol.">
        <title>Phylogenetic classification of ten novel species belonging to the genus Bifidobacterium comprising B. phasiani sp. nov., B. pongonis sp. nov., B. saguinibicoloris sp. nov., B. colobi sp. nov., B. simiiventris sp. nov., B. santillanense sp. nov., B. miconis sp. nov., B. amazonense sp. nov., B. pluvialisilvae sp. nov., and B. miconisargentati sp. nov.</title>
        <authorList>
            <person name="Lugli G.A."/>
            <person name="Calvete-Torre I."/>
            <person name="Alessandri G."/>
            <person name="Milani C."/>
            <person name="Turroni F."/>
            <person name="Laiolo P."/>
            <person name="Ossiprandi M.C."/>
            <person name="Margolles A."/>
            <person name="Ruiz L."/>
            <person name="Ventura M."/>
        </authorList>
    </citation>
    <scope>NUCLEOTIDE SEQUENCE [LARGE SCALE GENOMIC DNA]</scope>
    <source>
        <strain evidence="5 6">MA1</strain>
    </source>
</reference>
<feature type="coiled-coil region" evidence="3">
    <location>
        <begin position="665"/>
        <end position="692"/>
    </location>
</feature>
<keyword evidence="2" id="KW-0119">Carbohydrate metabolism</keyword>
<dbReference type="InterPro" id="IPR013783">
    <property type="entry name" value="Ig-like_fold"/>
</dbReference>
<evidence type="ECO:0000256" key="2">
    <source>
        <dbReference type="ARBA" id="ARBA00023326"/>
    </source>
</evidence>
<dbReference type="InterPro" id="IPR003961">
    <property type="entry name" value="FN3_dom"/>
</dbReference>
<protein>
    <recommendedName>
        <fullName evidence="4">Fibronectin type-III domain-containing protein</fullName>
    </recommendedName>
</protein>
<evidence type="ECO:0000256" key="1">
    <source>
        <dbReference type="ARBA" id="ARBA00023295"/>
    </source>
</evidence>
<dbReference type="Gene3D" id="2.60.40.10">
    <property type="entry name" value="Immunoglobulins"/>
    <property type="match status" value="1"/>
</dbReference>
<feature type="coiled-coil region" evidence="3">
    <location>
        <begin position="785"/>
        <end position="819"/>
    </location>
</feature>
<reference evidence="5 6" key="1">
    <citation type="journal article" date="2021" name="Environ. Microbiol.">
        <title>Genetic insights into the dark matter of the mammalian gut microbiota through targeted genome reconstruction.</title>
        <authorList>
            <person name="Lugli G.A."/>
            <person name="Alessandri G."/>
            <person name="Milani C."/>
            <person name="Viappiani A."/>
            <person name="Fontana F."/>
            <person name="Tarracchini C."/>
            <person name="Mancabelli L."/>
            <person name="Argentini C."/>
            <person name="Ruiz L."/>
            <person name="Margolles A."/>
            <person name="van Sinderen D."/>
            <person name="Turroni F."/>
            <person name="Ventura M."/>
        </authorList>
    </citation>
    <scope>NUCLEOTIDE SEQUENCE [LARGE SCALE GENOMIC DNA]</scope>
    <source>
        <strain evidence="5 6">MA1</strain>
    </source>
</reference>
<feature type="domain" description="Fibronectin type-III" evidence="4">
    <location>
        <begin position="412"/>
        <end position="511"/>
    </location>
</feature>
<keyword evidence="1" id="KW-0378">Hydrolase</keyword>
<dbReference type="EMBL" id="JAFEJT020000004">
    <property type="protein sequence ID" value="MCH9275007.1"/>
    <property type="molecule type" value="Genomic_DNA"/>
</dbReference>
<organism evidence="5 6">
    <name type="scientific">Bifidobacterium amazonense</name>
    <dbReference type="NCBI Taxonomy" id="2809027"/>
    <lineage>
        <taxon>Bacteria</taxon>
        <taxon>Bacillati</taxon>
        <taxon>Actinomycetota</taxon>
        <taxon>Actinomycetes</taxon>
        <taxon>Bifidobacteriales</taxon>
        <taxon>Bifidobacteriaceae</taxon>
        <taxon>Bifidobacterium</taxon>
    </lineage>
</organism>
<evidence type="ECO:0000313" key="6">
    <source>
        <dbReference type="Proteomes" id="UP000710815"/>
    </source>
</evidence>
<keyword evidence="1" id="KW-0326">Glycosidase</keyword>
<dbReference type="RefSeq" id="WP_241512840.1">
    <property type="nucleotide sequence ID" value="NZ_JAFEJT020000004.1"/>
</dbReference>
<name>A0ABS9VSE1_9BIFI</name>
<proteinExistence type="predicted"/>
<sequence>MTKTLHARLVAYMPGGDRLGILQQPLSFDASIIHDDLGALQIAYSRRAVGGGILKRGLEAGLEIALEVSDGGAWREPYNGRFLLIGRSRNAEDTSDTVTLTCQSIGWLMGKILNNDTAHLITDGDNKGKRAFLSRNPGTILKTIMDENAQRKGAATILTAGFDTGKDSGGTAWKSVYTLYYSLGTSLNSMLSSMVSGGAVDWRTDRRTLKVWNADSTSLSRDLSGTVHVSLAHDVLEAPEEESIEDLSSDILVEGDNGLTFREANTAAPTPWGKWESYVSQGGISDEATAKAFMQTTLASSARVRGQYTRSLLVVNAESLPLVDYMPGDWISAPTVSHGEKVRVRQITLSLDSSGVKASVTLNDKVYDAQIRQAKKIQGITGGASMAGSEGGRPAPENDHRVAKAPEGLVVATSAYIASDGSAQGLAVLSWAQVTQATDSTALDIHGYRAEYRKNATGAPWQYGGDADETTLAIGRLECGVEYAFRVRATPTYSDKPGQWSDQVVIRVASDTTPPSVPSTPVLTSKLGVVDVYWDGKNAAGGGMEADFDHCEVGISPGNGNWTYRDLIQGDGHCIVTGLEINSAWWFALRSVDRSGNMSDWSEGANVTVAPAVTQEDLDQSADKILEAAKKAAAEQVAVVDQKVQANTDAITANTASIDAISKHAAEVDKTIDEARKDIDAATSTADKALDAANKVGTAVDGLHNVYTGPDDPSVMEGVALKDGDLWNRTQPYWTRWAGEANNSASLLADFYTGWEGDANNSASWLVPLSTRIIGTYRWTGSQWASLTNADLENAKDSIKAQQQQLEQAAKDLADANQLISGNTAAIEKAREDITAASTTAKTALDKANSVGKTLDGLHNAFEGPTDPTTLTGVTVKQGDFWYKTQPYWTRWAGTANNSASLLADFYTYWEGTANDSASVLVTLDSRYVGIYVYDGNQWNERNLYAANILATGSIVAKLMAADSVNAQAIVAGAVTTDKLAANSVTAQKIMSDSILARHMTADSVTTKALAAESVTGDKIKANSIDAKHIVTGSLTSDLIKGNLLTGTTVQGGKFVTTNGRLLINDDGLLLKDASNNPTVTMNSADGSLTLKGPIMSGGSITGTTITGAIIQTTAAASRGVKLTSGGLVGYDTAGNATFTLDADGSLKLAGALVTNGTLTAPTVTGGTLTGSAITTTNGRLTLTDSGMILRNTAGETTFSLQTVDGSVEMKGSLTSGSTIMGATITGTTINGTTINGGTISGTTITGTTINGAEFNAGSIQISGYVDGYSVTTYIDSQGFRITHNGSMIGGITTNSSGNVMFRASAIGPDDYNYVSLTGSNALTLYDSGSQLFAISGSSSSYTGYMRLIADGTTFLKIGTMNGSDTYNSAVMSDTSGVDNSENYVMVAPSVSILSHTSGALIFSSSGWADTRGIEMYTTNSNVEIRNGDGAALTLEDGTAHLRSTQSNGVRIDMNSYYVALIAGSHHIQVKTDGITQTKSIAASNLASTAVAESRMVSLANDGVDLDDASSYDVVPVGIDELETGQLHDVLRLLADGDTSGAKTLLDQYESEQRVWTQRDYDQFDAAITRQQS</sequence>
<dbReference type="InterPro" id="IPR036116">
    <property type="entry name" value="FN3_sf"/>
</dbReference>
<keyword evidence="6" id="KW-1185">Reference proteome</keyword>
<dbReference type="CDD" id="cd00063">
    <property type="entry name" value="FN3"/>
    <property type="match status" value="1"/>
</dbReference>
<gene>
    <name evidence="5" type="ORF">JS533_001720</name>
</gene>
<evidence type="ECO:0000256" key="3">
    <source>
        <dbReference type="SAM" id="Coils"/>
    </source>
</evidence>
<dbReference type="PROSITE" id="PS50853">
    <property type="entry name" value="FN3"/>
    <property type="match status" value="2"/>
</dbReference>
<evidence type="ECO:0000313" key="5">
    <source>
        <dbReference type="EMBL" id="MCH9275007.1"/>
    </source>
</evidence>
<dbReference type="SUPFAM" id="SSF49265">
    <property type="entry name" value="Fibronectin type III"/>
    <property type="match status" value="1"/>
</dbReference>
<keyword evidence="2" id="KW-0624">Polysaccharide degradation</keyword>
<dbReference type="Proteomes" id="UP000710815">
    <property type="component" value="Unassembled WGS sequence"/>
</dbReference>